<dbReference type="AlphaFoldDB" id="A0ABC8RY06"/>
<reference evidence="3 4" key="1">
    <citation type="submission" date="2024-02" db="EMBL/GenBank/DDBJ databases">
        <authorList>
            <person name="Vignale AGUSTIN F."/>
            <person name="Sosa J E."/>
            <person name="Modenutti C."/>
        </authorList>
    </citation>
    <scope>NUCLEOTIDE SEQUENCE [LARGE SCALE GENOMIC DNA]</scope>
</reference>
<sequence>MNHPICLWLFPLLILEFGDTAFFHGCLCSLLSIKKHDEKQDENAKDEVKQNIPSPSVVKSPAEGTHSEPVTPVMGRQAGLYSPSTEGGHAETESPTLYARLPIDQDSSSLVVDYTKINC</sequence>
<evidence type="ECO:0000256" key="1">
    <source>
        <dbReference type="SAM" id="MobiDB-lite"/>
    </source>
</evidence>
<gene>
    <name evidence="3" type="ORF">ILEXP_LOCUS17630</name>
</gene>
<dbReference type="Proteomes" id="UP001642360">
    <property type="component" value="Unassembled WGS sequence"/>
</dbReference>
<evidence type="ECO:0000313" key="4">
    <source>
        <dbReference type="Proteomes" id="UP001642360"/>
    </source>
</evidence>
<evidence type="ECO:0000313" key="3">
    <source>
        <dbReference type="EMBL" id="CAK9149573.1"/>
    </source>
</evidence>
<keyword evidence="2" id="KW-0732">Signal</keyword>
<evidence type="ECO:0000256" key="2">
    <source>
        <dbReference type="SAM" id="SignalP"/>
    </source>
</evidence>
<feature type="compositionally biased region" description="Basic and acidic residues" evidence="1">
    <location>
        <begin position="39"/>
        <end position="49"/>
    </location>
</feature>
<feature type="chain" id="PRO_5044869510" evidence="2">
    <location>
        <begin position="21"/>
        <end position="119"/>
    </location>
</feature>
<proteinExistence type="predicted"/>
<organism evidence="3 4">
    <name type="scientific">Ilex paraguariensis</name>
    <name type="common">yerba mate</name>
    <dbReference type="NCBI Taxonomy" id="185542"/>
    <lineage>
        <taxon>Eukaryota</taxon>
        <taxon>Viridiplantae</taxon>
        <taxon>Streptophyta</taxon>
        <taxon>Embryophyta</taxon>
        <taxon>Tracheophyta</taxon>
        <taxon>Spermatophyta</taxon>
        <taxon>Magnoliopsida</taxon>
        <taxon>eudicotyledons</taxon>
        <taxon>Gunneridae</taxon>
        <taxon>Pentapetalae</taxon>
        <taxon>asterids</taxon>
        <taxon>campanulids</taxon>
        <taxon>Aquifoliales</taxon>
        <taxon>Aquifoliaceae</taxon>
        <taxon>Ilex</taxon>
    </lineage>
</organism>
<dbReference type="EMBL" id="CAUOFW020001898">
    <property type="protein sequence ID" value="CAK9149573.1"/>
    <property type="molecule type" value="Genomic_DNA"/>
</dbReference>
<comment type="caution">
    <text evidence="3">The sequence shown here is derived from an EMBL/GenBank/DDBJ whole genome shotgun (WGS) entry which is preliminary data.</text>
</comment>
<name>A0ABC8RY06_9AQUA</name>
<feature type="signal peptide" evidence="2">
    <location>
        <begin position="1"/>
        <end position="20"/>
    </location>
</feature>
<feature type="region of interest" description="Disordered" evidence="1">
    <location>
        <begin position="39"/>
        <end position="98"/>
    </location>
</feature>
<accession>A0ABC8RY06</accession>
<keyword evidence="4" id="KW-1185">Reference proteome</keyword>
<protein>
    <submittedName>
        <fullName evidence="3">Uncharacterized protein</fullName>
    </submittedName>
</protein>